<dbReference type="GO" id="GO:0043565">
    <property type="term" value="F:sequence-specific DNA binding"/>
    <property type="evidence" value="ECO:0007669"/>
    <property type="project" value="InterPro"/>
</dbReference>
<keyword evidence="3" id="KW-0804">Transcription</keyword>
<dbReference type="AlphaFoldDB" id="A0A0D1JSH4"/>
<dbReference type="InterPro" id="IPR050204">
    <property type="entry name" value="AraC_XylS_family_regulators"/>
</dbReference>
<dbReference type="GO" id="GO:0003700">
    <property type="term" value="F:DNA-binding transcription factor activity"/>
    <property type="evidence" value="ECO:0007669"/>
    <property type="project" value="InterPro"/>
</dbReference>
<proteinExistence type="predicted"/>
<sequence length="309" mass="32982">MDALAGLLEGPRARGAFLMRSLLDPPWSLRVEDQAPLTIVVVARGSATVLPDGAAGRDLEAGDIAIFRGPDGYTVADDAATAPQVVVHPGQVTTTVDGEPLCEALSLGVRSWGTRPDADTLLITGAYEEVGAVCRRLLSALPPLVVVRRGEVNGMLVDLLLDEMSCDEPAQGAVLDRMLDLLTIAALRSWLAREDAPAWYRAYRDPQVGTALRLIENNPAHPWTVGSLAAEVGLSRAALARRFTQLVGEPPMALLTEIRLALATDLLRGSDATIETVARRVGYSTAFALSTAIKRRYGMSPKAIRAELA</sequence>
<dbReference type="PROSITE" id="PS01124">
    <property type="entry name" value="HTH_ARAC_FAMILY_2"/>
    <property type="match status" value="1"/>
</dbReference>
<keyword evidence="1" id="KW-0805">Transcription regulation</keyword>
<evidence type="ECO:0000256" key="1">
    <source>
        <dbReference type="ARBA" id="ARBA00023015"/>
    </source>
</evidence>
<evidence type="ECO:0000256" key="2">
    <source>
        <dbReference type="ARBA" id="ARBA00023125"/>
    </source>
</evidence>
<dbReference type="InterPro" id="IPR032783">
    <property type="entry name" value="AraC_lig"/>
</dbReference>
<dbReference type="Pfam" id="PF12852">
    <property type="entry name" value="Cupin_6"/>
    <property type="match status" value="1"/>
</dbReference>
<dbReference type="SMART" id="SM00342">
    <property type="entry name" value="HTH_ARAC"/>
    <property type="match status" value="1"/>
</dbReference>
<keyword evidence="6" id="KW-1185">Reference proteome</keyword>
<comment type="caution">
    <text evidence="5">The sequence shown here is derived from an EMBL/GenBank/DDBJ whole genome shotgun (WGS) entry which is preliminary data.</text>
</comment>
<reference evidence="5 6" key="1">
    <citation type="submission" date="2015-01" db="EMBL/GenBank/DDBJ databases">
        <title>Genome sequence of Mycobacterium llatzerense and Mycobacterium immunogenum recovered from brain abscess.</title>
        <authorList>
            <person name="Greninger A.L."/>
            <person name="Langelier C."/>
            <person name="Cunningham G."/>
            <person name="Chiu C.Y."/>
            <person name="Miller S."/>
        </authorList>
    </citation>
    <scope>NUCLEOTIDE SEQUENCE [LARGE SCALE GENOMIC DNA]</scope>
    <source>
        <strain evidence="5 6">CLUC14</strain>
    </source>
</reference>
<dbReference type="Proteomes" id="UP000032221">
    <property type="component" value="Unassembled WGS sequence"/>
</dbReference>
<evidence type="ECO:0000313" key="5">
    <source>
        <dbReference type="EMBL" id="KIU15514.1"/>
    </source>
</evidence>
<dbReference type="RefSeq" id="WP_043986766.1">
    <property type="nucleotide sequence ID" value="NZ_JXST01000026.1"/>
</dbReference>
<evidence type="ECO:0000313" key="6">
    <source>
        <dbReference type="Proteomes" id="UP000032221"/>
    </source>
</evidence>
<dbReference type="InterPro" id="IPR009057">
    <property type="entry name" value="Homeodomain-like_sf"/>
</dbReference>
<keyword evidence="2" id="KW-0238">DNA-binding</keyword>
<dbReference type="STRING" id="280871.TL10_18500"/>
<dbReference type="PANTHER" id="PTHR46796:SF13">
    <property type="entry name" value="HTH-TYPE TRANSCRIPTIONAL ACTIVATOR RHAS"/>
    <property type="match status" value="1"/>
</dbReference>
<dbReference type="EMBL" id="JXST01000026">
    <property type="protein sequence ID" value="KIU15514.1"/>
    <property type="molecule type" value="Genomic_DNA"/>
</dbReference>
<dbReference type="InterPro" id="IPR018062">
    <property type="entry name" value="HTH_AraC-typ_CS"/>
</dbReference>
<feature type="domain" description="HTH araC/xylS-type" evidence="4">
    <location>
        <begin position="209"/>
        <end position="307"/>
    </location>
</feature>
<dbReference type="PATRIC" id="fig|280871.6.peg.3831"/>
<dbReference type="SUPFAM" id="SSF46689">
    <property type="entry name" value="Homeodomain-like"/>
    <property type="match status" value="2"/>
</dbReference>
<dbReference type="Gene3D" id="1.10.10.60">
    <property type="entry name" value="Homeodomain-like"/>
    <property type="match status" value="1"/>
</dbReference>
<evidence type="ECO:0000259" key="4">
    <source>
        <dbReference type="PROSITE" id="PS01124"/>
    </source>
</evidence>
<dbReference type="Pfam" id="PF12833">
    <property type="entry name" value="HTH_18"/>
    <property type="match status" value="1"/>
</dbReference>
<dbReference type="OrthoDB" id="241790at2"/>
<accession>A0A0D1JSH4</accession>
<evidence type="ECO:0000256" key="3">
    <source>
        <dbReference type="ARBA" id="ARBA00023163"/>
    </source>
</evidence>
<organism evidence="5 6">
    <name type="scientific">Mycolicibacterium llatzerense</name>
    <dbReference type="NCBI Taxonomy" id="280871"/>
    <lineage>
        <taxon>Bacteria</taxon>
        <taxon>Bacillati</taxon>
        <taxon>Actinomycetota</taxon>
        <taxon>Actinomycetes</taxon>
        <taxon>Mycobacteriales</taxon>
        <taxon>Mycobacteriaceae</taxon>
        <taxon>Mycolicibacterium</taxon>
    </lineage>
</organism>
<name>A0A0D1JSH4_9MYCO</name>
<gene>
    <name evidence="5" type="ORF">TL10_18500</name>
</gene>
<protein>
    <submittedName>
        <fullName evidence="5">AraC family transcriptional regulator</fullName>
    </submittedName>
</protein>
<dbReference type="PROSITE" id="PS00041">
    <property type="entry name" value="HTH_ARAC_FAMILY_1"/>
    <property type="match status" value="1"/>
</dbReference>
<dbReference type="InterPro" id="IPR018060">
    <property type="entry name" value="HTH_AraC"/>
</dbReference>
<dbReference type="PANTHER" id="PTHR46796">
    <property type="entry name" value="HTH-TYPE TRANSCRIPTIONAL ACTIVATOR RHAS-RELATED"/>
    <property type="match status" value="1"/>
</dbReference>